<comment type="caution">
    <text evidence="1">The sequence shown here is derived from an EMBL/GenBank/DDBJ whole genome shotgun (WGS) entry which is preliminary data.</text>
</comment>
<dbReference type="AlphaFoldDB" id="A0AAP0Q8P9"/>
<dbReference type="EMBL" id="JBCGBO010000025">
    <property type="protein sequence ID" value="KAK9174933.1"/>
    <property type="molecule type" value="Genomic_DNA"/>
</dbReference>
<proteinExistence type="predicted"/>
<organism evidence="1 2">
    <name type="scientific">Citrus x changshan-huyou</name>
    <dbReference type="NCBI Taxonomy" id="2935761"/>
    <lineage>
        <taxon>Eukaryota</taxon>
        <taxon>Viridiplantae</taxon>
        <taxon>Streptophyta</taxon>
        <taxon>Embryophyta</taxon>
        <taxon>Tracheophyta</taxon>
        <taxon>Spermatophyta</taxon>
        <taxon>Magnoliopsida</taxon>
        <taxon>eudicotyledons</taxon>
        <taxon>Gunneridae</taxon>
        <taxon>Pentapetalae</taxon>
        <taxon>rosids</taxon>
        <taxon>malvids</taxon>
        <taxon>Sapindales</taxon>
        <taxon>Rutaceae</taxon>
        <taxon>Aurantioideae</taxon>
        <taxon>Citrus</taxon>
    </lineage>
</organism>
<name>A0AAP0Q8P9_9ROSI</name>
<evidence type="ECO:0000313" key="2">
    <source>
        <dbReference type="Proteomes" id="UP001428341"/>
    </source>
</evidence>
<dbReference type="Proteomes" id="UP001428341">
    <property type="component" value="Unassembled WGS sequence"/>
</dbReference>
<sequence length="89" mass="10020">MVWSNLSKNLMSQIEQIEGGLRLMVQALISRIKKKAAPAAETLFSALFSFSKRKEDRVMRDSNGVVLMLMKKKMHETASFALVSGFDPE</sequence>
<protein>
    <submittedName>
        <fullName evidence="1">Uncharacterized protein</fullName>
    </submittedName>
</protein>
<keyword evidence="2" id="KW-1185">Reference proteome</keyword>
<reference evidence="1 2" key="1">
    <citation type="submission" date="2024-05" db="EMBL/GenBank/DDBJ databases">
        <title>Haplotype-resolved chromosome-level genome assembly of Huyou (Citrus changshanensis).</title>
        <authorList>
            <person name="Miao C."/>
            <person name="Chen W."/>
            <person name="Wu Y."/>
            <person name="Wang L."/>
            <person name="Zhao S."/>
            <person name="Grierson D."/>
            <person name="Xu C."/>
            <person name="Chen K."/>
        </authorList>
    </citation>
    <scope>NUCLEOTIDE SEQUENCE [LARGE SCALE GENOMIC DNA]</scope>
    <source>
        <strain evidence="1">01-14</strain>
        <tissue evidence="1">Leaf</tissue>
    </source>
</reference>
<evidence type="ECO:0000313" key="1">
    <source>
        <dbReference type="EMBL" id="KAK9174933.1"/>
    </source>
</evidence>
<gene>
    <name evidence="1" type="ORF">WN944_026937</name>
</gene>
<accession>A0AAP0Q8P9</accession>